<proteinExistence type="predicted"/>
<dbReference type="AlphaFoldDB" id="A0A6A3AN14"/>
<organism evidence="2 3">
    <name type="scientific">Hibiscus syriacus</name>
    <name type="common">Rose of Sharon</name>
    <dbReference type="NCBI Taxonomy" id="106335"/>
    <lineage>
        <taxon>Eukaryota</taxon>
        <taxon>Viridiplantae</taxon>
        <taxon>Streptophyta</taxon>
        <taxon>Embryophyta</taxon>
        <taxon>Tracheophyta</taxon>
        <taxon>Spermatophyta</taxon>
        <taxon>Magnoliopsida</taxon>
        <taxon>eudicotyledons</taxon>
        <taxon>Gunneridae</taxon>
        <taxon>Pentapetalae</taxon>
        <taxon>rosids</taxon>
        <taxon>malvids</taxon>
        <taxon>Malvales</taxon>
        <taxon>Malvaceae</taxon>
        <taxon>Malvoideae</taxon>
        <taxon>Hibiscus</taxon>
    </lineage>
</organism>
<keyword evidence="3" id="KW-1185">Reference proteome</keyword>
<evidence type="ECO:0000256" key="1">
    <source>
        <dbReference type="SAM" id="MobiDB-lite"/>
    </source>
</evidence>
<feature type="compositionally biased region" description="Polar residues" evidence="1">
    <location>
        <begin position="57"/>
        <end position="68"/>
    </location>
</feature>
<reference evidence="2" key="1">
    <citation type="submission" date="2019-09" db="EMBL/GenBank/DDBJ databases">
        <title>Draft genome information of white flower Hibiscus syriacus.</title>
        <authorList>
            <person name="Kim Y.-M."/>
        </authorList>
    </citation>
    <scope>NUCLEOTIDE SEQUENCE [LARGE SCALE GENOMIC DNA]</scope>
    <source>
        <strain evidence="2">YM2019G1</strain>
    </source>
</reference>
<feature type="region of interest" description="Disordered" evidence="1">
    <location>
        <begin position="1"/>
        <end position="88"/>
    </location>
</feature>
<gene>
    <name evidence="2" type="ORF">F3Y22_tig00110410pilonHSYRG00013</name>
</gene>
<accession>A0A6A3AN14</accession>
<protein>
    <submittedName>
        <fullName evidence="2">Uncharacterized protein</fullName>
    </submittedName>
</protein>
<feature type="compositionally biased region" description="Basic and acidic residues" evidence="1">
    <location>
        <begin position="69"/>
        <end position="83"/>
    </location>
</feature>
<sequence>MEGKKKVGSSSSSFTSELFGSKDSPSPSTGIFGSIFTPPSKVLGRDSLHPAGARGQPWNTNPGPSGDSSKGHEGENRNVRDESYIYQEQRVQPCPLSSSIYYGGQDESTNMFSYHYSTRKMVEKMIRGVQQEETGGKGLHITKSSFSSQHTHIKVPLVRYP</sequence>
<name>A0A6A3AN14_HIBSY</name>
<dbReference type="Proteomes" id="UP000436088">
    <property type="component" value="Unassembled WGS sequence"/>
</dbReference>
<dbReference type="PANTHER" id="PTHR33738">
    <property type="entry name" value="EMB|CAB82975.1"/>
    <property type="match status" value="1"/>
</dbReference>
<comment type="caution">
    <text evidence="2">The sequence shown here is derived from an EMBL/GenBank/DDBJ whole genome shotgun (WGS) entry which is preliminary data.</text>
</comment>
<dbReference type="EMBL" id="VEPZ02000975">
    <property type="protein sequence ID" value="KAE8705990.1"/>
    <property type="molecule type" value="Genomic_DNA"/>
</dbReference>
<evidence type="ECO:0000313" key="3">
    <source>
        <dbReference type="Proteomes" id="UP000436088"/>
    </source>
</evidence>
<evidence type="ECO:0000313" key="2">
    <source>
        <dbReference type="EMBL" id="KAE8705990.1"/>
    </source>
</evidence>
<dbReference type="PANTHER" id="PTHR33738:SF1">
    <property type="entry name" value="PLANT_T7H20-70 PROTEIN"/>
    <property type="match status" value="1"/>
</dbReference>
<feature type="compositionally biased region" description="Low complexity" evidence="1">
    <location>
        <begin position="8"/>
        <end position="22"/>
    </location>
</feature>